<dbReference type="Pfam" id="PF00079">
    <property type="entry name" value="Serpin"/>
    <property type="match status" value="1"/>
</dbReference>
<evidence type="ECO:0000313" key="5">
    <source>
        <dbReference type="Proteomes" id="UP000472273"/>
    </source>
</evidence>
<feature type="domain" description="Serpin" evidence="3">
    <location>
        <begin position="18"/>
        <end position="99"/>
    </location>
</feature>
<dbReference type="GO" id="GO:0005615">
    <property type="term" value="C:extracellular space"/>
    <property type="evidence" value="ECO:0007669"/>
    <property type="project" value="InterPro"/>
</dbReference>
<dbReference type="PANTHER" id="PTHR11461">
    <property type="entry name" value="SERINE PROTEASE INHIBITOR, SERPIN"/>
    <property type="match status" value="1"/>
</dbReference>
<dbReference type="Proteomes" id="UP000472273">
    <property type="component" value="Unplaced"/>
</dbReference>
<keyword evidence="5" id="KW-1185">Reference proteome</keyword>
<keyword evidence="2" id="KW-0722">Serine protease inhibitor</keyword>
<evidence type="ECO:0000313" key="4">
    <source>
        <dbReference type="Ensembl" id="ENSPTXP00000018662.1"/>
    </source>
</evidence>
<proteinExistence type="predicted"/>
<dbReference type="AlphaFoldDB" id="A0A670Z3P0"/>
<reference evidence="4" key="1">
    <citation type="submission" date="2025-08" db="UniProtKB">
        <authorList>
            <consortium name="Ensembl"/>
        </authorList>
    </citation>
    <scope>IDENTIFICATION</scope>
</reference>
<dbReference type="InterPro" id="IPR000215">
    <property type="entry name" value="Serpin_fam"/>
</dbReference>
<evidence type="ECO:0000256" key="1">
    <source>
        <dbReference type="ARBA" id="ARBA00022690"/>
    </source>
</evidence>
<dbReference type="GO" id="GO:0004867">
    <property type="term" value="F:serine-type endopeptidase inhibitor activity"/>
    <property type="evidence" value="ECO:0007669"/>
    <property type="project" value="UniProtKB-KW"/>
</dbReference>
<dbReference type="InterPro" id="IPR036186">
    <property type="entry name" value="Serpin_sf"/>
</dbReference>
<evidence type="ECO:0000256" key="2">
    <source>
        <dbReference type="ARBA" id="ARBA00022900"/>
    </source>
</evidence>
<name>A0A670Z3P0_PSETE</name>
<dbReference type="Ensembl" id="ENSPTXT00000019223.1">
    <property type="protein sequence ID" value="ENSPTXP00000018662.1"/>
    <property type="gene ID" value="ENSPTXG00000012866.1"/>
</dbReference>
<dbReference type="Gene3D" id="3.30.497.10">
    <property type="entry name" value="Antithrombin, subunit I, domain 2"/>
    <property type="match status" value="1"/>
</dbReference>
<sequence length="130" mass="14934">KSIPSAFIKIYYAPSVPNNVEVHQRFQELISHINKPCANYSLGLVNQLFGETSYDFLTSFIESTEKFYHAGLEKLNFKQASEDSRRHINAWVEEKTSGENDNKSLVFAFRSKSYIPSSAPEKRNLINKLK</sequence>
<organism evidence="4 5">
    <name type="scientific">Pseudonaja textilis</name>
    <name type="common">Eastern brown snake</name>
    <dbReference type="NCBI Taxonomy" id="8673"/>
    <lineage>
        <taxon>Eukaryota</taxon>
        <taxon>Metazoa</taxon>
        <taxon>Chordata</taxon>
        <taxon>Craniata</taxon>
        <taxon>Vertebrata</taxon>
        <taxon>Euteleostomi</taxon>
        <taxon>Lepidosauria</taxon>
        <taxon>Squamata</taxon>
        <taxon>Bifurcata</taxon>
        <taxon>Unidentata</taxon>
        <taxon>Episquamata</taxon>
        <taxon>Toxicofera</taxon>
        <taxon>Serpentes</taxon>
        <taxon>Colubroidea</taxon>
        <taxon>Elapidae</taxon>
        <taxon>Hydrophiinae</taxon>
        <taxon>Pseudonaja</taxon>
    </lineage>
</organism>
<accession>A0A670Z3P0</accession>
<protein>
    <recommendedName>
        <fullName evidence="3">Serpin domain-containing protein</fullName>
    </recommendedName>
</protein>
<reference evidence="4" key="2">
    <citation type="submission" date="2025-09" db="UniProtKB">
        <authorList>
            <consortium name="Ensembl"/>
        </authorList>
    </citation>
    <scope>IDENTIFICATION</scope>
</reference>
<dbReference type="GO" id="GO:0005737">
    <property type="term" value="C:cytoplasm"/>
    <property type="evidence" value="ECO:0007669"/>
    <property type="project" value="TreeGrafter"/>
</dbReference>
<dbReference type="GeneTree" id="ENSGT00940000154835"/>
<evidence type="ECO:0000259" key="3">
    <source>
        <dbReference type="Pfam" id="PF00079"/>
    </source>
</evidence>
<dbReference type="PANTHER" id="PTHR11461:SF204">
    <property type="entry name" value="SERPIN B6"/>
    <property type="match status" value="1"/>
</dbReference>
<dbReference type="InterPro" id="IPR042178">
    <property type="entry name" value="Serpin_sf_1"/>
</dbReference>
<keyword evidence="1" id="KW-0646">Protease inhibitor</keyword>
<dbReference type="InterPro" id="IPR023796">
    <property type="entry name" value="Serpin_dom"/>
</dbReference>
<dbReference type="SUPFAM" id="SSF56574">
    <property type="entry name" value="Serpins"/>
    <property type="match status" value="1"/>
</dbReference>